<feature type="region of interest" description="Disordered" evidence="1">
    <location>
        <begin position="22"/>
        <end position="81"/>
    </location>
</feature>
<proteinExistence type="predicted"/>
<evidence type="ECO:0000313" key="2">
    <source>
        <dbReference type="EMBL" id="THG95437.1"/>
    </source>
</evidence>
<dbReference type="AlphaFoldDB" id="A0A4S4KDF8"/>
<keyword evidence="3" id="KW-1185">Reference proteome</keyword>
<sequence>MSMKRKLSLDFDDAVEYSMAKRPNRIPFPNSEMDTDVAMSDSSSDAGLLTPLSIPDHPFHTRLHSNASTVSEGSSLENSPASSPYYPNFVLYPAVDQDLPMDTPNYFNSSADISPKPVGLIQPKGSMFTHHG</sequence>
<protein>
    <submittedName>
        <fullName evidence="2">Uncharacterized protein</fullName>
    </submittedName>
</protein>
<gene>
    <name evidence="2" type="ORF">EW026_g6214</name>
</gene>
<dbReference type="EMBL" id="SGPJ01000321">
    <property type="protein sequence ID" value="THG95437.1"/>
    <property type="molecule type" value="Genomic_DNA"/>
</dbReference>
<evidence type="ECO:0000313" key="3">
    <source>
        <dbReference type="Proteomes" id="UP000309038"/>
    </source>
</evidence>
<dbReference type="Proteomes" id="UP000309038">
    <property type="component" value="Unassembled WGS sequence"/>
</dbReference>
<comment type="caution">
    <text evidence="2">The sequence shown here is derived from an EMBL/GenBank/DDBJ whole genome shotgun (WGS) entry which is preliminary data.</text>
</comment>
<reference evidence="2 3" key="1">
    <citation type="submission" date="2019-02" db="EMBL/GenBank/DDBJ databases">
        <title>Genome sequencing of the rare red list fungi Phlebia centrifuga.</title>
        <authorList>
            <person name="Buettner E."/>
            <person name="Kellner H."/>
        </authorList>
    </citation>
    <scope>NUCLEOTIDE SEQUENCE [LARGE SCALE GENOMIC DNA]</scope>
    <source>
        <strain evidence="2 3">DSM 108282</strain>
    </source>
</reference>
<feature type="compositionally biased region" description="Polar residues" evidence="1">
    <location>
        <begin position="64"/>
        <end position="81"/>
    </location>
</feature>
<evidence type="ECO:0000256" key="1">
    <source>
        <dbReference type="SAM" id="MobiDB-lite"/>
    </source>
</evidence>
<name>A0A4S4KDF8_9APHY</name>
<organism evidence="2 3">
    <name type="scientific">Hermanssonia centrifuga</name>
    <dbReference type="NCBI Taxonomy" id="98765"/>
    <lineage>
        <taxon>Eukaryota</taxon>
        <taxon>Fungi</taxon>
        <taxon>Dikarya</taxon>
        <taxon>Basidiomycota</taxon>
        <taxon>Agaricomycotina</taxon>
        <taxon>Agaricomycetes</taxon>
        <taxon>Polyporales</taxon>
        <taxon>Meruliaceae</taxon>
        <taxon>Hermanssonia</taxon>
    </lineage>
</organism>
<accession>A0A4S4KDF8</accession>